<dbReference type="PROSITE" id="PS00375">
    <property type="entry name" value="UDPGT"/>
    <property type="match status" value="1"/>
</dbReference>
<accession>A0ABM3MYN7</accession>
<dbReference type="InterPro" id="IPR050271">
    <property type="entry name" value="UDP-glycosyltransferase"/>
</dbReference>
<evidence type="ECO:0000256" key="2">
    <source>
        <dbReference type="ARBA" id="ARBA00022676"/>
    </source>
</evidence>
<dbReference type="Proteomes" id="UP001652740">
    <property type="component" value="Unplaced"/>
</dbReference>
<comment type="similarity">
    <text evidence="1">Belongs to the UDP-glycosyltransferase family.</text>
</comment>
<evidence type="ECO:0000256" key="3">
    <source>
        <dbReference type="ARBA" id="ARBA00022679"/>
    </source>
</evidence>
<dbReference type="CDD" id="cd03784">
    <property type="entry name" value="GT1_Gtf-like"/>
    <property type="match status" value="2"/>
</dbReference>
<keyword evidence="5" id="KW-1185">Reference proteome</keyword>
<keyword evidence="4" id="KW-1133">Transmembrane helix</keyword>
<keyword evidence="4" id="KW-0812">Transmembrane</keyword>
<dbReference type="InterPro" id="IPR002213">
    <property type="entry name" value="UDP_glucos_trans"/>
</dbReference>
<proteinExistence type="inferred from homology"/>
<dbReference type="Gene3D" id="3.40.50.2000">
    <property type="entry name" value="Glycogen Phosphorylase B"/>
    <property type="match status" value="2"/>
</dbReference>
<evidence type="ECO:0000313" key="5">
    <source>
        <dbReference type="Proteomes" id="UP001652740"/>
    </source>
</evidence>
<dbReference type="PANTHER" id="PTHR48043">
    <property type="entry name" value="EG:EG0003.4 PROTEIN-RELATED"/>
    <property type="match status" value="1"/>
</dbReference>
<keyword evidence="3" id="KW-0808">Transferase</keyword>
<name>A0ABM3MYN7_GALME</name>
<gene>
    <name evidence="6" type="primary">LOC128201952</name>
</gene>
<feature type="transmembrane region" description="Helical" evidence="4">
    <location>
        <begin position="951"/>
        <end position="974"/>
    </location>
</feature>
<reference evidence="6" key="1">
    <citation type="submission" date="2025-08" db="UniProtKB">
        <authorList>
            <consortium name="RefSeq"/>
        </authorList>
    </citation>
    <scope>IDENTIFICATION</scope>
    <source>
        <tissue evidence="6">Whole larvae</tissue>
    </source>
</reference>
<dbReference type="InterPro" id="IPR035595">
    <property type="entry name" value="UDP_glycos_trans_CS"/>
</dbReference>
<protein>
    <submittedName>
        <fullName evidence="6">Uncharacterized protein LOC128201952</fullName>
    </submittedName>
</protein>
<sequence>MLRHASAVFVIFILQMCDAYRILLLFPMPGLSHNILGENMARHLLNAGHEVIFVTPFISKNSHPNLTQIDVSENLNVQSHLDLYNIQSILDNTSHLRSPITMFNYMAELAYRTLENSDVAELFKDTNQKFDVVIAEWMFSDIYAGVATLYDCPLIWVSTMEPHMMSLSLVDEPTNPSYTADLASSAIPPFSFLERVEGLFSQILVRIFQTFYLNGKYETDYKRIFTPYLIQRGKAVPSFYDVVSNASLVLSNSHVSIGQAIRLPQNYIPIGGYHVNEDVKLLPADLKQLLDNAKNGLIYFSLGTNVKSKDLPSVIKQGLLGVFASLKQTVLWKFEEKLPNVPSNVRIVNWAPQQSILAHPNCVLFITHGGLLSTTEAIHFGKPVIGIPAFGDQFVNIDRAVKKGYAKRVDLSYFMVKELKRAIIDVLNDPRYKNKAKELSAIYHDRPVSPGRELVHWVRHVASTHGAAHLRSPALHVPCYQKYYLDLAALIIAIVIAVKQLIKCLFCSNKRSTKKKRITYITGFPLENEDETKLRQINIKSNFDAFPDGGAFDISTVIDKGIEVNDAQAMQDFAVYNAFMTFENKDVKALMEDPKQEFDLVIADLYETEIYAAFSALYNCPMIWSYSMGVHWQVLRLIDEPTNPAYTADYLSFNLPPFNFIVRLQELWAQIKWQWIKWYSTTPKEIYTYEKYFGPLIEKRGRTLPNYHELIYNASMILANDYNAFGNIPSTPQNFKLIGGYHIATHTQPLPKDLQSLMDSSTNGVIYFSMGSTLKSKDIPKPIVENILKIFGSLKQTVIWKFEEKLHNLPKNVHIMSWAPQPSILAHPKCLFFISHGGQLSSSESVHFGIPIIGIPIYMDQFVNVEKAVSRGYAIRVHFTRNLASDLKTAIDRMLNEPKYRQRAKELSAIYHDRPVSPGRELVHWVRHVASTRGAAHLRSPALHVPCYQKYYLDLIFLLTIVNITFFVVIKIIYKKCKSKKKEKSN</sequence>
<keyword evidence="4" id="KW-0472">Membrane</keyword>
<dbReference type="GeneID" id="128201952"/>
<keyword evidence="2" id="KW-0328">Glycosyltransferase</keyword>
<organism evidence="5 6">
    <name type="scientific">Galleria mellonella</name>
    <name type="common">Greater wax moth</name>
    <dbReference type="NCBI Taxonomy" id="7137"/>
    <lineage>
        <taxon>Eukaryota</taxon>
        <taxon>Metazoa</taxon>
        <taxon>Ecdysozoa</taxon>
        <taxon>Arthropoda</taxon>
        <taxon>Hexapoda</taxon>
        <taxon>Insecta</taxon>
        <taxon>Pterygota</taxon>
        <taxon>Neoptera</taxon>
        <taxon>Endopterygota</taxon>
        <taxon>Lepidoptera</taxon>
        <taxon>Glossata</taxon>
        <taxon>Ditrysia</taxon>
        <taxon>Pyraloidea</taxon>
        <taxon>Pyralidae</taxon>
        <taxon>Galleriinae</taxon>
        <taxon>Galleria</taxon>
    </lineage>
</organism>
<evidence type="ECO:0000256" key="1">
    <source>
        <dbReference type="ARBA" id="ARBA00009995"/>
    </source>
</evidence>
<dbReference type="PANTHER" id="PTHR48043:SF159">
    <property type="entry name" value="EG:EG0003.4 PROTEIN-RELATED"/>
    <property type="match status" value="1"/>
</dbReference>
<evidence type="ECO:0000256" key="4">
    <source>
        <dbReference type="SAM" id="Phobius"/>
    </source>
</evidence>
<dbReference type="Pfam" id="PF00201">
    <property type="entry name" value="UDPGT"/>
    <property type="match status" value="2"/>
</dbReference>
<dbReference type="SUPFAM" id="SSF53756">
    <property type="entry name" value="UDP-Glycosyltransferase/glycogen phosphorylase"/>
    <property type="match status" value="2"/>
</dbReference>
<evidence type="ECO:0000313" key="6">
    <source>
        <dbReference type="RefSeq" id="XP_052756453.1"/>
    </source>
</evidence>
<dbReference type="RefSeq" id="XP_052756453.1">
    <property type="nucleotide sequence ID" value="XM_052900493.1"/>
</dbReference>